<gene>
    <name evidence="2" type="ORF">OPKNFCMD_1221</name>
</gene>
<sequence>MPYRVAMWSRPIPRRDPAAARPRGCPGLALPDSAMRHGTPGRDSVLAAGHPLATGFPETDPAARAAAGLDARESRPAEPAPEAAPGPVPPLAWGSSFSPQTCANAVERVRDAIRAGDICEEPLAPEAADAVLLAGSLRLVAPVRAVGARACPGAARPAVRRLAEVRDVAAACGRSPADG</sequence>
<evidence type="ECO:0000256" key="1">
    <source>
        <dbReference type="SAM" id="MobiDB-lite"/>
    </source>
</evidence>
<comment type="caution">
    <text evidence="2">The sequence shown here is derived from an EMBL/GenBank/DDBJ whole genome shotgun (WGS) entry which is preliminary data.</text>
</comment>
<proteinExistence type="predicted"/>
<keyword evidence="3" id="KW-1185">Reference proteome</keyword>
<evidence type="ECO:0000313" key="3">
    <source>
        <dbReference type="Proteomes" id="UP001055167"/>
    </source>
</evidence>
<feature type="compositionally biased region" description="Pro residues" evidence="1">
    <location>
        <begin position="78"/>
        <end position="90"/>
    </location>
</feature>
<evidence type="ECO:0000313" key="2">
    <source>
        <dbReference type="EMBL" id="GJD48500.1"/>
    </source>
</evidence>
<organism evidence="2 3">
    <name type="scientific">Methylobacterium crusticola</name>
    <dbReference type="NCBI Taxonomy" id="1697972"/>
    <lineage>
        <taxon>Bacteria</taxon>
        <taxon>Pseudomonadati</taxon>
        <taxon>Pseudomonadota</taxon>
        <taxon>Alphaproteobacteria</taxon>
        <taxon>Hyphomicrobiales</taxon>
        <taxon>Methylobacteriaceae</taxon>
        <taxon>Methylobacterium</taxon>
    </lineage>
</organism>
<accession>A0ABQ4QUC0</accession>
<name>A0ABQ4QUC0_9HYPH</name>
<protein>
    <submittedName>
        <fullName evidence="2">Uncharacterized protein</fullName>
    </submittedName>
</protein>
<reference evidence="2" key="1">
    <citation type="journal article" date="2021" name="Front. Microbiol.">
        <title>Comprehensive Comparative Genomics and Phenotyping of Methylobacterium Species.</title>
        <authorList>
            <person name="Alessa O."/>
            <person name="Ogura Y."/>
            <person name="Fujitani Y."/>
            <person name="Takami H."/>
            <person name="Hayashi T."/>
            <person name="Sahin N."/>
            <person name="Tani A."/>
        </authorList>
    </citation>
    <scope>NUCLEOTIDE SEQUENCE</scope>
    <source>
        <strain evidence="2">KCTC 52305</strain>
    </source>
</reference>
<dbReference type="EMBL" id="BPQH01000003">
    <property type="protein sequence ID" value="GJD48500.1"/>
    <property type="molecule type" value="Genomic_DNA"/>
</dbReference>
<dbReference type="Proteomes" id="UP001055167">
    <property type="component" value="Unassembled WGS sequence"/>
</dbReference>
<feature type="region of interest" description="Disordered" evidence="1">
    <location>
        <begin position="1"/>
        <end position="93"/>
    </location>
</feature>
<reference evidence="2" key="2">
    <citation type="submission" date="2021-08" db="EMBL/GenBank/DDBJ databases">
        <authorList>
            <person name="Tani A."/>
            <person name="Ola A."/>
            <person name="Ogura Y."/>
            <person name="Katsura K."/>
            <person name="Hayashi T."/>
        </authorList>
    </citation>
    <scope>NUCLEOTIDE SEQUENCE</scope>
    <source>
        <strain evidence="2">KCTC 52305</strain>
    </source>
</reference>